<dbReference type="EMBL" id="NKXS01000015">
    <property type="protein sequence ID" value="PIN27057.1"/>
    <property type="molecule type" value="Genomic_DNA"/>
</dbReference>
<evidence type="ECO:0000313" key="2">
    <source>
        <dbReference type="EMBL" id="PIN27057.1"/>
    </source>
</evidence>
<keyword evidence="3" id="KW-1185">Reference proteome</keyword>
<feature type="region of interest" description="Disordered" evidence="1">
    <location>
        <begin position="22"/>
        <end position="84"/>
    </location>
</feature>
<dbReference type="PANTHER" id="PTHR38386">
    <property type="entry name" value="OS05G0426900 PROTEIN"/>
    <property type="match status" value="1"/>
</dbReference>
<dbReference type="PANTHER" id="PTHR38386:SF6">
    <property type="entry name" value="OS05G0426900 PROTEIN"/>
    <property type="match status" value="1"/>
</dbReference>
<proteinExistence type="predicted"/>
<accession>A0A2G9IBD6</accession>
<sequence>MYGYGRIKSLRLIEPSSDFLSYKTKSQTQTQTHDYDPPYSEIFQNEKDDDQKSSSSFSLRRNLTISSSSPSSALKRAFSMRRSSSVSEKYCRIHDSPPLDDQGFIEPAGVIDKNKEDRKSHRFKIFKSCKRIFGL</sequence>
<dbReference type="OrthoDB" id="1931397at2759"/>
<comment type="caution">
    <text evidence="2">The sequence shown here is derived from an EMBL/GenBank/DDBJ whole genome shotgun (WGS) entry which is preliminary data.</text>
</comment>
<gene>
    <name evidence="2" type="ORF">CDL12_00175</name>
</gene>
<evidence type="ECO:0000313" key="3">
    <source>
        <dbReference type="Proteomes" id="UP000231279"/>
    </source>
</evidence>
<reference evidence="3" key="1">
    <citation type="journal article" date="2018" name="Gigascience">
        <title>Genome assembly of the Pink Ipe (Handroanthus impetiginosus, Bignoniaceae), a highly valued, ecologically keystone Neotropical timber forest tree.</title>
        <authorList>
            <person name="Silva-Junior O.B."/>
            <person name="Grattapaglia D."/>
            <person name="Novaes E."/>
            <person name="Collevatti R.G."/>
        </authorList>
    </citation>
    <scope>NUCLEOTIDE SEQUENCE [LARGE SCALE GENOMIC DNA]</scope>
    <source>
        <strain evidence="3">cv. UFG-1</strain>
    </source>
</reference>
<protein>
    <submittedName>
        <fullName evidence="2">Uncharacterized protein</fullName>
    </submittedName>
</protein>
<dbReference type="AlphaFoldDB" id="A0A2G9IBD6"/>
<dbReference type="Proteomes" id="UP000231279">
    <property type="component" value="Unassembled WGS sequence"/>
</dbReference>
<organism evidence="2 3">
    <name type="scientific">Handroanthus impetiginosus</name>
    <dbReference type="NCBI Taxonomy" id="429701"/>
    <lineage>
        <taxon>Eukaryota</taxon>
        <taxon>Viridiplantae</taxon>
        <taxon>Streptophyta</taxon>
        <taxon>Embryophyta</taxon>
        <taxon>Tracheophyta</taxon>
        <taxon>Spermatophyta</taxon>
        <taxon>Magnoliopsida</taxon>
        <taxon>eudicotyledons</taxon>
        <taxon>Gunneridae</taxon>
        <taxon>Pentapetalae</taxon>
        <taxon>asterids</taxon>
        <taxon>lamiids</taxon>
        <taxon>Lamiales</taxon>
        <taxon>Bignoniaceae</taxon>
        <taxon>Crescentiina</taxon>
        <taxon>Tabebuia alliance</taxon>
        <taxon>Handroanthus</taxon>
    </lineage>
</organism>
<name>A0A2G9IBD6_9LAMI</name>
<evidence type="ECO:0000256" key="1">
    <source>
        <dbReference type="SAM" id="MobiDB-lite"/>
    </source>
</evidence>